<dbReference type="InterPro" id="IPR003165">
    <property type="entry name" value="Piwi"/>
</dbReference>
<dbReference type="SMART" id="SM00950">
    <property type="entry name" value="Piwi"/>
    <property type="match status" value="1"/>
</dbReference>
<feature type="domain" description="PAZ" evidence="3">
    <location>
        <begin position="596"/>
        <end position="704"/>
    </location>
</feature>
<dbReference type="InterPro" id="IPR006186">
    <property type="entry name" value="Ser/Thr-sp_prot-phosphatase"/>
</dbReference>
<dbReference type="Gene3D" id="2.170.260.10">
    <property type="entry name" value="paz domain"/>
    <property type="match status" value="1"/>
</dbReference>
<dbReference type="SUPFAM" id="SSF53098">
    <property type="entry name" value="Ribonuclease H-like"/>
    <property type="match status" value="1"/>
</dbReference>
<keyword evidence="1" id="KW-0378">Hydrolase</keyword>
<evidence type="ECO:0000259" key="3">
    <source>
        <dbReference type="PROSITE" id="PS50821"/>
    </source>
</evidence>
<dbReference type="Gene3D" id="3.40.50.2300">
    <property type="match status" value="1"/>
</dbReference>
<gene>
    <name evidence="5" type="ORF">QR680_011962</name>
</gene>
<dbReference type="SUPFAM" id="SSF101690">
    <property type="entry name" value="PAZ domain"/>
    <property type="match status" value="1"/>
</dbReference>
<dbReference type="InterPro" id="IPR036397">
    <property type="entry name" value="RNaseH_sf"/>
</dbReference>
<feature type="domain" description="Piwi" evidence="4">
    <location>
        <begin position="862"/>
        <end position="1159"/>
    </location>
</feature>
<evidence type="ECO:0000313" key="6">
    <source>
        <dbReference type="Proteomes" id="UP001175271"/>
    </source>
</evidence>
<dbReference type="Gene3D" id="3.60.21.10">
    <property type="match status" value="1"/>
</dbReference>
<dbReference type="Proteomes" id="UP001175271">
    <property type="component" value="Unassembled WGS sequence"/>
</dbReference>
<proteinExistence type="inferred from homology"/>
<dbReference type="GO" id="GO:0005634">
    <property type="term" value="C:nucleus"/>
    <property type="evidence" value="ECO:0007669"/>
    <property type="project" value="TreeGrafter"/>
</dbReference>
<dbReference type="SMART" id="SM00949">
    <property type="entry name" value="PAZ"/>
    <property type="match status" value="1"/>
</dbReference>
<dbReference type="EC" id="3.1.3.16" evidence="1"/>
<dbReference type="PANTHER" id="PTHR11668">
    <property type="entry name" value="SERINE/THREONINE PROTEIN PHOSPHATASE"/>
    <property type="match status" value="1"/>
</dbReference>
<evidence type="ECO:0000256" key="1">
    <source>
        <dbReference type="RuleBase" id="RU004273"/>
    </source>
</evidence>
<evidence type="ECO:0000256" key="2">
    <source>
        <dbReference type="RuleBase" id="RU361178"/>
    </source>
</evidence>
<dbReference type="PROSITE" id="PS50822">
    <property type="entry name" value="PIWI"/>
    <property type="match status" value="1"/>
</dbReference>
<dbReference type="InterPro" id="IPR003100">
    <property type="entry name" value="PAZ_dom"/>
</dbReference>
<dbReference type="PANTHER" id="PTHR11668:SF477">
    <property type="entry name" value="SERINE_THREONINE-PROTEIN PHOSPHATASE"/>
    <property type="match status" value="1"/>
</dbReference>
<dbReference type="Pfam" id="PF00149">
    <property type="entry name" value="Metallophos"/>
    <property type="match status" value="1"/>
</dbReference>
<dbReference type="InterPro" id="IPR012337">
    <property type="entry name" value="RNaseH-like_sf"/>
</dbReference>
<accession>A0AA39LZX5</accession>
<organism evidence="5 6">
    <name type="scientific">Steinernema hermaphroditum</name>
    <dbReference type="NCBI Taxonomy" id="289476"/>
    <lineage>
        <taxon>Eukaryota</taxon>
        <taxon>Metazoa</taxon>
        <taxon>Ecdysozoa</taxon>
        <taxon>Nematoda</taxon>
        <taxon>Chromadorea</taxon>
        <taxon>Rhabditida</taxon>
        <taxon>Tylenchina</taxon>
        <taxon>Panagrolaimomorpha</taxon>
        <taxon>Strongyloidoidea</taxon>
        <taxon>Steinernematidae</taxon>
        <taxon>Steinernema</taxon>
    </lineage>
</organism>
<dbReference type="Pfam" id="PF02171">
    <property type="entry name" value="Piwi"/>
    <property type="match status" value="1"/>
</dbReference>
<dbReference type="AlphaFoldDB" id="A0AA39LZX5"/>
<comment type="similarity">
    <text evidence="2">Belongs to the argonaute family.</text>
</comment>
<dbReference type="PROSITE" id="PS50821">
    <property type="entry name" value="PAZ"/>
    <property type="match status" value="1"/>
</dbReference>
<dbReference type="PRINTS" id="PR00114">
    <property type="entry name" value="STPHPHTASE"/>
</dbReference>
<comment type="similarity">
    <text evidence="1">Belongs to the PPP phosphatase family.</text>
</comment>
<dbReference type="GO" id="GO:0004722">
    <property type="term" value="F:protein serine/threonine phosphatase activity"/>
    <property type="evidence" value="ECO:0007669"/>
    <property type="project" value="UniProtKB-EC"/>
</dbReference>
<name>A0AA39LZX5_9BILA</name>
<dbReference type="InterPro" id="IPR032474">
    <property type="entry name" value="Argonaute_N"/>
</dbReference>
<dbReference type="Pfam" id="PF02170">
    <property type="entry name" value="PAZ"/>
    <property type="match status" value="1"/>
</dbReference>
<dbReference type="Pfam" id="PF16486">
    <property type="entry name" value="ArgoN"/>
    <property type="match status" value="1"/>
</dbReference>
<dbReference type="GO" id="GO:0005737">
    <property type="term" value="C:cytoplasm"/>
    <property type="evidence" value="ECO:0007669"/>
    <property type="project" value="TreeGrafter"/>
</dbReference>
<protein>
    <recommendedName>
        <fullName evidence="1">Serine/threonine-protein phosphatase</fullName>
        <ecNumber evidence="1">3.1.3.16</ecNumber>
    </recommendedName>
</protein>
<evidence type="ECO:0000259" key="4">
    <source>
        <dbReference type="PROSITE" id="PS50822"/>
    </source>
</evidence>
<dbReference type="GO" id="GO:0003723">
    <property type="term" value="F:RNA binding"/>
    <property type="evidence" value="ECO:0007669"/>
    <property type="project" value="InterPro"/>
</dbReference>
<dbReference type="InterPro" id="IPR029052">
    <property type="entry name" value="Metallo-depent_PP-like"/>
</dbReference>
<dbReference type="SUPFAM" id="SSF56300">
    <property type="entry name" value="Metallo-dependent phosphatases"/>
    <property type="match status" value="1"/>
</dbReference>
<sequence length="1219" mass="138383">MPAPNASSGEKSDKVAIERRKAYEEKVKTSLETFIKRLLTLPIKDHQVEANLDLKELREICLRAREQFMLEPALVRIKAPVVILGDLHGQFVDFLRMLEKVGTPPRQKLLFLGDYVDRGSYSLETVTLLLAMKVRYPRAIWMLRGNHETRAVNKQYGFFEECQRRFPEGKELWTLYQHVFNCMPLAAIVGERMFCVHGGISADLYSFKQFDRIMRPTDITDLGLLTDLIWADPSDSVTDEAKYIASPRGVSQLFGKKAVDEFCANLGIDCIVRAHQCVQDGYEFFANKRCVTIFSAPSYCGEMDNAAGMLHVRENLACSIYTYKSLIPLPKKPEETMSYQVAPKLTPAKAAGNRIQLTSNHFLLKFKHKEVYRYDVSMTHHLLTKDGEKTRDMCKGARDDAAILERQRRCLALMNAAYDVAVFAAEHTAFIYDNSKTLFSSAKLNEHLCAQIKLEGKHLPQRFKTHSRLSKGFYIVNISPVSTNHKFFIDDLKNAIETDDPVGQDHTLRQFYEILTNQDAINMNSYMIFCGNLYDNTDGKIGLKKKLREARNLISGISKGARIVEGTKGSLVAALVLDSKKATFFDDSNPNNLVGNVQDLLNLDPNRPGNKERLNDRDRVAILKYLKDLRVYHLKHPDNDFVISTISREPLSELTFEMGSRRVSVLDYHKQNGVRILYPNWPAVVVQEPRGPSYFPIEVLGVCRGQRVPISKQTPQQMAATINECACRPHVRYREILQNLEGLNLVPSCRNAYLSAFGVTVDATPMKVTGHRRAAPRIMYGYNNATQCNDVKYIHPAKIPKWYMVYDGIDGGAVRQFVKILSDAMKRKGMTVGTPDCQQLSVAQLDSFMGGISKSMKEKKMPSAFLLFADRSDDSHSLLKMYEAKHQVLTQHLKAQTVLDCLEPRKKLTVENICNKINCKNFGLNYAVQPGDHAKNLYLGKGDVMVVGYDVSHAEPQPPHERRLGIAPSTPSVVGFSFNGAQHPDAFIGDYEFCEPRQERVDILEERIKWMLSVYEKNRKSLPARIVIVRDGVSEGQLSMKGYKPKFLLVTATKRHQKRFFAETQNGVDNPMPLTVVDETVVRADLTEFFMQAHKAIKGTAKMPCYTVLYNELQMNMDEIQSFLMSLCFEHQIVNSPISIPEPVYQADEWAKRGHDNVLAFFRSMESLKNPDGTPLLKKFMIQVEGAGDCEPAMQYDWRRISKMMGYRGKNLESTRANA</sequence>
<comment type="catalytic activity">
    <reaction evidence="1">
        <text>O-phospho-L-threonyl-[protein] + H2O = L-threonyl-[protein] + phosphate</text>
        <dbReference type="Rhea" id="RHEA:47004"/>
        <dbReference type="Rhea" id="RHEA-COMP:11060"/>
        <dbReference type="Rhea" id="RHEA-COMP:11605"/>
        <dbReference type="ChEBI" id="CHEBI:15377"/>
        <dbReference type="ChEBI" id="CHEBI:30013"/>
        <dbReference type="ChEBI" id="CHEBI:43474"/>
        <dbReference type="ChEBI" id="CHEBI:61977"/>
        <dbReference type="EC" id="3.1.3.16"/>
    </reaction>
</comment>
<dbReference type="PROSITE" id="PS00125">
    <property type="entry name" value="SER_THR_PHOSPHATASE"/>
    <property type="match status" value="1"/>
</dbReference>
<dbReference type="InterPro" id="IPR050341">
    <property type="entry name" value="PP1_catalytic_subunit"/>
</dbReference>
<comment type="caution">
    <text evidence="5">The sequence shown here is derived from an EMBL/GenBank/DDBJ whole genome shotgun (WGS) entry which is preliminary data.</text>
</comment>
<evidence type="ECO:0000313" key="5">
    <source>
        <dbReference type="EMBL" id="KAK0415474.1"/>
    </source>
</evidence>
<keyword evidence="6" id="KW-1185">Reference proteome</keyword>
<dbReference type="SMART" id="SM00156">
    <property type="entry name" value="PP2Ac"/>
    <property type="match status" value="1"/>
</dbReference>
<dbReference type="CDD" id="cd02846">
    <property type="entry name" value="PAZ_argonaute_like"/>
    <property type="match status" value="1"/>
</dbReference>
<dbReference type="Gene3D" id="3.30.420.10">
    <property type="entry name" value="Ribonuclease H-like superfamily/Ribonuclease H"/>
    <property type="match status" value="1"/>
</dbReference>
<dbReference type="EMBL" id="JAUCMV010000002">
    <property type="protein sequence ID" value="KAK0415474.1"/>
    <property type="molecule type" value="Genomic_DNA"/>
</dbReference>
<dbReference type="InterPro" id="IPR004843">
    <property type="entry name" value="Calcineurin-like_PHP"/>
</dbReference>
<reference evidence="5" key="1">
    <citation type="submission" date="2023-06" db="EMBL/GenBank/DDBJ databases">
        <title>Genomic analysis of the entomopathogenic nematode Steinernema hermaphroditum.</title>
        <authorList>
            <person name="Schwarz E.M."/>
            <person name="Heppert J.K."/>
            <person name="Baniya A."/>
            <person name="Schwartz H.T."/>
            <person name="Tan C.-H."/>
            <person name="Antoshechkin I."/>
            <person name="Sternberg P.W."/>
            <person name="Goodrich-Blair H."/>
            <person name="Dillman A.R."/>
        </authorList>
    </citation>
    <scope>NUCLEOTIDE SEQUENCE</scope>
    <source>
        <strain evidence="5">PS9179</strain>
        <tissue evidence="5">Whole animal</tissue>
    </source>
</reference>
<dbReference type="InterPro" id="IPR036085">
    <property type="entry name" value="PAZ_dom_sf"/>
</dbReference>